<feature type="transmembrane region" description="Helical" evidence="1">
    <location>
        <begin position="129"/>
        <end position="150"/>
    </location>
</feature>
<proteinExistence type="predicted"/>
<feature type="transmembrane region" description="Helical" evidence="1">
    <location>
        <begin position="83"/>
        <end position="108"/>
    </location>
</feature>
<feature type="transmembrane region" description="Helical" evidence="1">
    <location>
        <begin position="418"/>
        <end position="441"/>
    </location>
</feature>
<comment type="caution">
    <text evidence="2">The sequence shown here is derived from an EMBL/GenBank/DDBJ whole genome shotgun (WGS) entry which is preliminary data.</text>
</comment>
<sequence>MAGVGTRGIHKVLYPAIGIVMLTVGGVLLVGSLLINIVYNRDSGIAILVIGLIVAGMLFGSVFQPSAATGNVVLPGEQANYFINFLSAFASPFISQLMLIIIFTGAGLKIGARDRKSRSGRLRRNADGWLMGFLDIVLSAVLFMFIFRIFGLPILYGALFGAIAGETSATVVIPYAAKVTERRVAEGRPERIYRQVGELLTIESAANSVLLLVVVDVILFLIATAGPSASAQAGIGSVFRTLDAYLLGHFINIIELIVTIGGFVTATVLLLTYFPRAIFSQNGDDKEEDMSKGMMQYGLLLGFSIILYEVLEVEGPYFALDSFSIAVIGLIALFLLNYAVGFFFLKKRNGLLQQSPADSREYGLSGMTMFHEEFEQMVRIGFFFVVGMQFYGNMLVLYDGGSFVYSGIPYLSFPLLSSLPYPGLIEGAFFVVVFWVVFMILRRMIGYVGRTLLFPNSSDSRDRGIVQIVEASLPRGATAVAVASLLLSSGIRYAGIIYDLVMIAVFVSIFEFLYYSAGRKSPHAVTAPSAV</sequence>
<evidence type="ECO:0000313" key="3">
    <source>
        <dbReference type="Proteomes" id="UP000716004"/>
    </source>
</evidence>
<keyword evidence="1" id="KW-1133">Transmembrane helix</keyword>
<dbReference type="Proteomes" id="UP000716004">
    <property type="component" value="Unassembled WGS sequence"/>
</dbReference>
<evidence type="ECO:0000313" key="2">
    <source>
        <dbReference type="EMBL" id="MBX8632699.1"/>
    </source>
</evidence>
<reference evidence="2" key="1">
    <citation type="submission" date="2021-04" db="EMBL/GenBank/DDBJ databases">
        <title>Genomic insights into ecological role and evolution of a novel Thermoplasmata order Candidatus Sysuiplasmatales.</title>
        <authorList>
            <person name="Yuan Y."/>
        </authorList>
    </citation>
    <scope>NUCLEOTIDE SEQUENCE</scope>
    <source>
        <strain evidence="2">YP2-bin.285</strain>
    </source>
</reference>
<accession>A0A8J8CC26</accession>
<dbReference type="AlphaFoldDB" id="A0A8J8CC26"/>
<gene>
    <name evidence="2" type="ORF">J9259_09350</name>
</gene>
<feature type="transmembrane region" description="Helical" evidence="1">
    <location>
        <begin position="377"/>
        <end position="398"/>
    </location>
</feature>
<evidence type="ECO:0000256" key="1">
    <source>
        <dbReference type="SAM" id="Phobius"/>
    </source>
</evidence>
<keyword evidence="1" id="KW-0472">Membrane</keyword>
<feature type="transmembrane region" description="Helical" evidence="1">
    <location>
        <begin position="12"/>
        <end position="38"/>
    </location>
</feature>
<feature type="transmembrane region" description="Helical" evidence="1">
    <location>
        <begin position="294"/>
        <end position="311"/>
    </location>
</feature>
<organism evidence="2 3">
    <name type="scientific">Candidatus Sysuiplasma superficiale</name>
    <dbReference type="NCBI Taxonomy" id="2823368"/>
    <lineage>
        <taxon>Archaea</taxon>
        <taxon>Methanobacteriati</taxon>
        <taxon>Thermoplasmatota</taxon>
        <taxon>Thermoplasmata</taxon>
        <taxon>Candidatus Sysuiplasmatales</taxon>
        <taxon>Candidatus Sysuiplasmataceae</taxon>
        <taxon>Candidatus Sysuiplasma</taxon>
    </lineage>
</organism>
<feature type="transmembrane region" description="Helical" evidence="1">
    <location>
        <begin position="198"/>
        <end position="226"/>
    </location>
</feature>
<feature type="transmembrane region" description="Helical" evidence="1">
    <location>
        <begin position="496"/>
        <end position="515"/>
    </location>
</feature>
<name>A0A8J8CC26_9ARCH</name>
<keyword evidence="1" id="KW-0812">Transmembrane</keyword>
<feature type="transmembrane region" description="Helical" evidence="1">
    <location>
        <begin position="45"/>
        <end position="63"/>
    </location>
</feature>
<protein>
    <submittedName>
        <fullName evidence="2">Uncharacterized protein</fullName>
    </submittedName>
</protein>
<feature type="transmembrane region" description="Helical" evidence="1">
    <location>
        <begin position="246"/>
        <end position="274"/>
    </location>
</feature>
<feature type="transmembrane region" description="Helical" evidence="1">
    <location>
        <begin position="156"/>
        <end position="177"/>
    </location>
</feature>
<dbReference type="EMBL" id="JAGVSJ010000054">
    <property type="protein sequence ID" value="MBX8632699.1"/>
    <property type="molecule type" value="Genomic_DNA"/>
</dbReference>
<feature type="transmembrane region" description="Helical" evidence="1">
    <location>
        <begin position="323"/>
        <end position="345"/>
    </location>
</feature>